<dbReference type="EMBL" id="JAHXZN010000004">
    <property type="protein sequence ID" value="MBW6531606.1"/>
    <property type="molecule type" value="Genomic_DNA"/>
</dbReference>
<evidence type="ECO:0000313" key="2">
    <source>
        <dbReference type="EMBL" id="MBW6531606.1"/>
    </source>
</evidence>
<dbReference type="PANTHER" id="PTHR38590:SF1">
    <property type="entry name" value="BLL0828 PROTEIN"/>
    <property type="match status" value="1"/>
</dbReference>
<keyword evidence="3" id="KW-1185">Reference proteome</keyword>
<dbReference type="PANTHER" id="PTHR38590">
    <property type="entry name" value="BLL0828 PROTEIN"/>
    <property type="match status" value="1"/>
</dbReference>
<gene>
    <name evidence="2" type="ORF">KZ820_12750</name>
</gene>
<dbReference type="Pfam" id="PF04480">
    <property type="entry name" value="DUF559"/>
    <property type="match status" value="1"/>
</dbReference>
<proteinExistence type="predicted"/>
<organism evidence="2 3">
    <name type="scientific">Sphingomonas citri</name>
    <dbReference type="NCBI Taxonomy" id="2862499"/>
    <lineage>
        <taxon>Bacteria</taxon>
        <taxon>Pseudomonadati</taxon>
        <taxon>Pseudomonadota</taxon>
        <taxon>Alphaproteobacteria</taxon>
        <taxon>Sphingomonadales</taxon>
        <taxon>Sphingomonadaceae</taxon>
        <taxon>Sphingomonas</taxon>
    </lineage>
</organism>
<protein>
    <submittedName>
        <fullName evidence="2">DUF559 domain-containing protein</fullName>
    </submittedName>
</protein>
<dbReference type="InterPro" id="IPR011335">
    <property type="entry name" value="Restrct_endonuc-II-like"/>
</dbReference>
<reference evidence="2 3" key="1">
    <citation type="submission" date="2021-07" db="EMBL/GenBank/DDBJ databases">
        <title>Sphingomonas sp.</title>
        <authorList>
            <person name="Feng G."/>
            <person name="Li J."/>
            <person name="Pan M."/>
        </authorList>
    </citation>
    <scope>NUCLEOTIDE SEQUENCE [LARGE SCALE GENOMIC DNA]</scope>
    <source>
        <strain evidence="2 3">RRHST34</strain>
    </source>
</reference>
<sequence>MLQGQEGVGSRARALRQTMSLPEVLLWRALRERPAGFKFRRQHPSGPYVADFYCHAARLIIEIDSEAHERGDRPARDAARDAWFAAHGLFTIRLAASDVLDDLDAIVRHIVTLAATRTVGAQ</sequence>
<dbReference type="InterPro" id="IPR007569">
    <property type="entry name" value="DUF559"/>
</dbReference>
<dbReference type="InterPro" id="IPR047216">
    <property type="entry name" value="Endonuclease_DUF559_bact"/>
</dbReference>
<dbReference type="RefSeq" id="WP_219749001.1">
    <property type="nucleotide sequence ID" value="NZ_JAHXZN010000004.1"/>
</dbReference>
<comment type="caution">
    <text evidence="2">The sequence shown here is derived from an EMBL/GenBank/DDBJ whole genome shotgun (WGS) entry which is preliminary data.</text>
</comment>
<dbReference type="SUPFAM" id="SSF52980">
    <property type="entry name" value="Restriction endonuclease-like"/>
    <property type="match status" value="1"/>
</dbReference>
<accession>A0ABS7BPU9</accession>
<dbReference type="Proteomes" id="UP000759103">
    <property type="component" value="Unassembled WGS sequence"/>
</dbReference>
<evidence type="ECO:0000259" key="1">
    <source>
        <dbReference type="Pfam" id="PF04480"/>
    </source>
</evidence>
<evidence type="ECO:0000313" key="3">
    <source>
        <dbReference type="Proteomes" id="UP000759103"/>
    </source>
</evidence>
<dbReference type="CDD" id="cd01038">
    <property type="entry name" value="Endonuclease_DUF559"/>
    <property type="match status" value="1"/>
</dbReference>
<feature type="domain" description="DUF559" evidence="1">
    <location>
        <begin position="10"/>
        <end position="112"/>
    </location>
</feature>
<dbReference type="Gene3D" id="3.40.960.10">
    <property type="entry name" value="VSR Endonuclease"/>
    <property type="match status" value="1"/>
</dbReference>
<name>A0ABS7BPU9_9SPHN</name>